<dbReference type="InterPro" id="IPR000073">
    <property type="entry name" value="AB_hydrolase_1"/>
</dbReference>
<evidence type="ECO:0000256" key="11">
    <source>
        <dbReference type="PIRNR" id="PIRNR006431"/>
    </source>
</evidence>
<evidence type="ECO:0000259" key="13">
    <source>
        <dbReference type="Pfam" id="PF00561"/>
    </source>
</evidence>
<protein>
    <recommendedName>
        <fullName evidence="5 11">Proline iminopeptidase</fullName>
        <shortName evidence="11">PIP</shortName>
        <ecNumber evidence="4 11">3.4.11.5</ecNumber>
    </recommendedName>
    <alternativeName>
        <fullName evidence="10 11">Prolyl aminopeptidase</fullName>
    </alternativeName>
</protein>
<dbReference type="InterPro" id="IPR002410">
    <property type="entry name" value="Peptidase_S33"/>
</dbReference>
<dbReference type="EMBL" id="CP076132">
    <property type="protein sequence ID" value="QWG03782.1"/>
    <property type="molecule type" value="Genomic_DNA"/>
</dbReference>
<feature type="active site" description="Nucleophile" evidence="12">
    <location>
        <position position="104"/>
    </location>
</feature>
<dbReference type="GO" id="GO:0004177">
    <property type="term" value="F:aminopeptidase activity"/>
    <property type="evidence" value="ECO:0007669"/>
    <property type="project" value="UniProtKB-UniRule"/>
</dbReference>
<sequence length="311" mass="35313">MNAYDHGYLITEDGHELYYEQSGHPMGVPVLYLHGGPGAGLGDSYIEIFKNTPAVRLIGIDQRGSGNSKPLGSLKNNTLAHLMKDLELLRNTLHINEWYIFGGSWGSTLALAYTSLHQERVKGLNLWGIFFCNQNELEWLFTGATPTMYADVASVLHDGVDRRSLTQFLNSYRKAMDGDDFEKFCTNWLLWESFASEHPHSNYEELYQWSPTKYAIACARIENHYFLQSPYLFNNQSIEDLITSSKIICPVYITHGRNDLVTPSKSALQLHEMLPNSQLNIIDKSGHSLSHPYMMESVIKFGQELLSHSLD</sequence>
<evidence type="ECO:0000256" key="5">
    <source>
        <dbReference type="ARBA" id="ARBA00021843"/>
    </source>
</evidence>
<dbReference type="Proteomes" id="UP000678679">
    <property type="component" value="Chromosome 1"/>
</dbReference>
<evidence type="ECO:0000256" key="10">
    <source>
        <dbReference type="ARBA" id="ARBA00029605"/>
    </source>
</evidence>
<accession>A0AAX1N945</accession>
<dbReference type="EC" id="3.4.11.5" evidence="4 11"/>
<evidence type="ECO:0000256" key="9">
    <source>
        <dbReference type="ARBA" id="ARBA00022801"/>
    </source>
</evidence>
<evidence type="ECO:0000256" key="6">
    <source>
        <dbReference type="ARBA" id="ARBA00022438"/>
    </source>
</evidence>
<dbReference type="PANTHER" id="PTHR43722">
    <property type="entry name" value="PROLINE IMINOPEPTIDASE"/>
    <property type="match status" value="1"/>
</dbReference>
<dbReference type="PANTHER" id="PTHR43722:SF1">
    <property type="entry name" value="PROLINE IMINOPEPTIDASE"/>
    <property type="match status" value="1"/>
</dbReference>
<dbReference type="GO" id="GO:0006508">
    <property type="term" value="P:proteolysis"/>
    <property type="evidence" value="ECO:0007669"/>
    <property type="project" value="UniProtKB-KW"/>
</dbReference>
<feature type="active site" description="Proton donor" evidence="12">
    <location>
        <position position="287"/>
    </location>
</feature>
<dbReference type="InterPro" id="IPR029058">
    <property type="entry name" value="AB_hydrolase_fold"/>
</dbReference>
<evidence type="ECO:0000256" key="12">
    <source>
        <dbReference type="PIRSR" id="PIRSR006431-1"/>
    </source>
</evidence>
<evidence type="ECO:0000256" key="3">
    <source>
        <dbReference type="ARBA" id="ARBA00010088"/>
    </source>
</evidence>
<keyword evidence="8 11" id="KW-0645">Protease</keyword>
<keyword evidence="7 11" id="KW-0963">Cytoplasm</keyword>
<reference evidence="14 15" key="1">
    <citation type="submission" date="2021-05" db="EMBL/GenBank/DDBJ databases">
        <title>Comparative genomic studies on the polysaccharide-degrading batcterial strains of the Flammeovirga genus.</title>
        <authorList>
            <person name="Zewei F."/>
            <person name="Zheng Z."/>
            <person name="Yu L."/>
            <person name="Ruyue G."/>
            <person name="Yanhong M."/>
            <person name="Yuanyuan C."/>
            <person name="Jingyan G."/>
            <person name="Wenjun H."/>
        </authorList>
    </citation>
    <scope>NUCLEOTIDE SEQUENCE [LARGE SCALE GENOMIC DNA]</scope>
    <source>
        <strain evidence="14 15">NBRC:100898</strain>
    </source>
</reference>
<feature type="domain" description="AB hydrolase-1" evidence="13">
    <location>
        <begin position="29"/>
        <end position="289"/>
    </location>
</feature>
<evidence type="ECO:0000313" key="15">
    <source>
        <dbReference type="Proteomes" id="UP000678679"/>
    </source>
</evidence>
<dbReference type="Pfam" id="PF00561">
    <property type="entry name" value="Abhydrolase_1"/>
    <property type="match status" value="1"/>
</dbReference>
<evidence type="ECO:0000256" key="2">
    <source>
        <dbReference type="ARBA" id="ARBA00004496"/>
    </source>
</evidence>
<comment type="catalytic activity">
    <reaction evidence="1 11">
        <text>Release of N-terminal proline from a peptide.</text>
        <dbReference type="EC" id="3.4.11.5"/>
    </reaction>
</comment>
<evidence type="ECO:0000256" key="1">
    <source>
        <dbReference type="ARBA" id="ARBA00001585"/>
    </source>
</evidence>
<dbReference type="GO" id="GO:0005737">
    <property type="term" value="C:cytoplasm"/>
    <property type="evidence" value="ECO:0007669"/>
    <property type="project" value="UniProtKB-SubCell"/>
</dbReference>
<dbReference type="Gene3D" id="3.40.50.1820">
    <property type="entry name" value="alpha/beta hydrolase"/>
    <property type="match status" value="1"/>
</dbReference>
<feature type="active site" evidence="12">
    <location>
        <position position="259"/>
    </location>
</feature>
<evidence type="ECO:0000256" key="8">
    <source>
        <dbReference type="ARBA" id="ARBA00022670"/>
    </source>
</evidence>
<dbReference type="PRINTS" id="PR00793">
    <property type="entry name" value="PROAMNOPTASE"/>
</dbReference>
<dbReference type="KEGG" id="fya:KMW28_09430"/>
<proteinExistence type="inferred from homology"/>
<keyword evidence="9 11" id="KW-0378">Hydrolase</keyword>
<evidence type="ECO:0000256" key="7">
    <source>
        <dbReference type="ARBA" id="ARBA00022490"/>
    </source>
</evidence>
<dbReference type="AlphaFoldDB" id="A0AAX1N945"/>
<comment type="subcellular location">
    <subcellularLocation>
        <location evidence="2 11">Cytoplasm</location>
    </subcellularLocation>
</comment>
<keyword evidence="15" id="KW-1185">Reference proteome</keyword>
<keyword evidence="6 11" id="KW-0031">Aminopeptidase</keyword>
<dbReference type="InterPro" id="IPR005944">
    <property type="entry name" value="Pro_iminopeptidase"/>
</dbReference>
<evidence type="ECO:0000313" key="14">
    <source>
        <dbReference type="EMBL" id="QWG03782.1"/>
    </source>
</evidence>
<dbReference type="SUPFAM" id="SSF53474">
    <property type="entry name" value="alpha/beta-Hydrolases"/>
    <property type="match status" value="1"/>
</dbReference>
<name>A0AAX1N945_9BACT</name>
<dbReference type="RefSeq" id="WP_169665365.1">
    <property type="nucleotide sequence ID" value="NZ_CP076132.1"/>
</dbReference>
<organism evidence="14 15">
    <name type="scientific">Flammeovirga yaeyamensis</name>
    <dbReference type="NCBI Taxonomy" id="367791"/>
    <lineage>
        <taxon>Bacteria</taxon>
        <taxon>Pseudomonadati</taxon>
        <taxon>Bacteroidota</taxon>
        <taxon>Cytophagia</taxon>
        <taxon>Cytophagales</taxon>
        <taxon>Flammeovirgaceae</taxon>
        <taxon>Flammeovirga</taxon>
    </lineage>
</organism>
<evidence type="ECO:0000256" key="4">
    <source>
        <dbReference type="ARBA" id="ARBA00012568"/>
    </source>
</evidence>
<gene>
    <name evidence="14" type="ORF">KMW28_09430</name>
</gene>
<comment type="similarity">
    <text evidence="3 11">Belongs to the peptidase S33 family.</text>
</comment>
<dbReference type="PIRSF" id="PIRSF006431">
    <property type="entry name" value="Pept_S33"/>
    <property type="match status" value="1"/>
</dbReference>